<evidence type="ECO:0000313" key="2">
    <source>
        <dbReference type="Proteomes" id="UP000256862"/>
    </source>
</evidence>
<gene>
    <name evidence="1" type="ORF">CO2235_U770172</name>
</gene>
<reference evidence="2" key="1">
    <citation type="submission" date="2018-01" db="EMBL/GenBank/DDBJ databases">
        <authorList>
            <person name="Gaut B.S."/>
            <person name="Morton B.R."/>
            <person name="Clegg M.T."/>
            <person name="Duvall M.R."/>
        </authorList>
    </citation>
    <scope>NUCLEOTIDE SEQUENCE [LARGE SCALE GENOMIC DNA]</scope>
</reference>
<proteinExistence type="predicted"/>
<name>A0A375FR09_9BURK</name>
<protein>
    <submittedName>
        <fullName evidence="1">Uncharacterized protein</fullName>
    </submittedName>
</protein>
<organism evidence="1 2">
    <name type="scientific">Cupriavidus oxalaticus</name>
    <dbReference type="NCBI Taxonomy" id="96344"/>
    <lineage>
        <taxon>Bacteria</taxon>
        <taxon>Pseudomonadati</taxon>
        <taxon>Pseudomonadota</taxon>
        <taxon>Betaproteobacteria</taxon>
        <taxon>Burkholderiales</taxon>
        <taxon>Burkholderiaceae</taxon>
        <taxon>Cupriavidus</taxon>
    </lineage>
</organism>
<sequence>MFTTFGWNCKDTLTLQKQRRFADRDESEEGMHGGEPRVACPHRIASAVFEVL</sequence>
<dbReference type="EMBL" id="OGUS01000084">
    <property type="protein sequence ID" value="SPC07730.1"/>
    <property type="molecule type" value="Genomic_DNA"/>
</dbReference>
<comment type="caution">
    <text evidence="1">The sequence shown here is derived from an EMBL/GenBank/DDBJ whole genome shotgun (WGS) entry which is preliminary data.</text>
</comment>
<accession>A0A375FR09</accession>
<evidence type="ECO:0000313" key="1">
    <source>
        <dbReference type="EMBL" id="SPC07730.1"/>
    </source>
</evidence>
<dbReference type="AlphaFoldDB" id="A0A375FR09"/>
<dbReference type="Proteomes" id="UP000256862">
    <property type="component" value="Unassembled WGS sequence"/>
</dbReference>